<dbReference type="Proteomes" id="UP000035996">
    <property type="component" value="Unassembled WGS sequence"/>
</dbReference>
<dbReference type="Pfam" id="PF09685">
    <property type="entry name" value="MamF_MmsF"/>
    <property type="match status" value="1"/>
</dbReference>
<reference evidence="6" key="1">
    <citation type="submission" date="2015-06" db="EMBL/GenBank/DDBJ databases">
        <authorList>
            <person name="Liu B."/>
            <person name="Wang J."/>
            <person name="Zhu Y."/>
            <person name="Liu G."/>
            <person name="Chen Q."/>
            <person name="Zheng C."/>
            <person name="Che J."/>
            <person name="Ge C."/>
            <person name="Shi H."/>
            <person name="Pan Z."/>
            <person name="Liu X."/>
        </authorList>
    </citation>
    <scope>NUCLEOTIDE SEQUENCE [LARGE SCALE GENOMIC DNA]</scope>
    <source>
        <strain evidence="6">DSM 16346</strain>
    </source>
</reference>
<comment type="subcellular location">
    <subcellularLocation>
        <location evidence="1">Membrane</location>
        <topology evidence="1">Multi-pass membrane protein</topology>
    </subcellularLocation>
</comment>
<evidence type="ECO:0000256" key="4">
    <source>
        <dbReference type="ARBA" id="ARBA00023136"/>
    </source>
</evidence>
<name>A0A0J6CUV9_9BACL</name>
<feature type="transmembrane region" description="Helical" evidence="5">
    <location>
        <begin position="20"/>
        <end position="40"/>
    </location>
</feature>
<sequence length="121" mass="13573">MEAGKQSQTPRKTSNGMEENIAGLLTYTLGFITGILFLIIEKENKFVRFHAMQSSIVFGSLFVVSLVLNVIPVIGVIASSFLLPPLSMIIWIVLMVKAYQGHLYKIPWIGDFSEKQLEKIK</sequence>
<evidence type="ECO:0000256" key="3">
    <source>
        <dbReference type="ARBA" id="ARBA00022989"/>
    </source>
</evidence>
<dbReference type="InterPro" id="IPR019109">
    <property type="entry name" value="MamF_MmsF"/>
</dbReference>
<proteinExistence type="predicted"/>
<keyword evidence="2 5" id="KW-0812">Transmembrane</keyword>
<evidence type="ECO:0000256" key="2">
    <source>
        <dbReference type="ARBA" id="ARBA00022692"/>
    </source>
</evidence>
<organism evidence="6 7">
    <name type="scientific">Guptibacillus hwajinpoensis</name>
    <dbReference type="NCBI Taxonomy" id="208199"/>
    <lineage>
        <taxon>Bacteria</taxon>
        <taxon>Bacillati</taxon>
        <taxon>Bacillota</taxon>
        <taxon>Bacilli</taxon>
        <taxon>Bacillales</taxon>
        <taxon>Guptibacillaceae</taxon>
        <taxon>Guptibacillus</taxon>
    </lineage>
</organism>
<dbReference type="PANTHER" id="PTHR36460">
    <property type="entry name" value="UPF0132 DOMAIN PROTEIN (AFU_ORTHOLOGUE AFUA_3G10255)"/>
    <property type="match status" value="1"/>
</dbReference>
<dbReference type="GO" id="GO:0016020">
    <property type="term" value="C:membrane"/>
    <property type="evidence" value="ECO:0007669"/>
    <property type="project" value="UniProtKB-SubCell"/>
</dbReference>
<dbReference type="OrthoDB" id="2657448at2"/>
<evidence type="ECO:0000256" key="1">
    <source>
        <dbReference type="ARBA" id="ARBA00004141"/>
    </source>
</evidence>
<dbReference type="EMBL" id="LELK01000004">
    <property type="protein sequence ID" value="KMM36875.1"/>
    <property type="molecule type" value="Genomic_DNA"/>
</dbReference>
<gene>
    <name evidence="6" type="ORF">AB986_13240</name>
</gene>
<evidence type="ECO:0000313" key="7">
    <source>
        <dbReference type="Proteomes" id="UP000035996"/>
    </source>
</evidence>
<dbReference type="AlphaFoldDB" id="A0A0J6CUV9"/>
<dbReference type="PANTHER" id="PTHR36460:SF1">
    <property type="entry name" value="UPF0132 DOMAIN PROTEIN (AFU_ORTHOLOGUE AFUA_3G10255)"/>
    <property type="match status" value="1"/>
</dbReference>
<evidence type="ECO:0000313" key="6">
    <source>
        <dbReference type="EMBL" id="KMM36875.1"/>
    </source>
</evidence>
<dbReference type="RefSeq" id="WP_048311588.1">
    <property type="nucleotide sequence ID" value="NZ_CP119526.1"/>
</dbReference>
<keyword evidence="4 5" id="KW-0472">Membrane</keyword>
<protein>
    <submittedName>
        <fullName evidence="6">Membrane protein</fullName>
    </submittedName>
</protein>
<dbReference type="STRING" id="157733.AB986_13240"/>
<keyword evidence="3 5" id="KW-1133">Transmembrane helix</keyword>
<feature type="transmembrane region" description="Helical" evidence="5">
    <location>
        <begin position="52"/>
        <end position="71"/>
    </location>
</feature>
<evidence type="ECO:0000256" key="5">
    <source>
        <dbReference type="SAM" id="Phobius"/>
    </source>
</evidence>
<comment type="caution">
    <text evidence="6">The sequence shown here is derived from an EMBL/GenBank/DDBJ whole genome shotgun (WGS) entry which is preliminary data.</text>
</comment>
<keyword evidence="7" id="KW-1185">Reference proteome</keyword>
<accession>A0A0J6CUV9</accession>
<feature type="transmembrane region" description="Helical" evidence="5">
    <location>
        <begin position="77"/>
        <end position="96"/>
    </location>
</feature>